<evidence type="ECO:0000313" key="1">
    <source>
        <dbReference type="EMBL" id="KAL0147156.1"/>
    </source>
</evidence>
<feature type="non-terminal residue" evidence="1">
    <location>
        <position position="1"/>
    </location>
</feature>
<comment type="caution">
    <text evidence="1">The sequence shown here is derived from an EMBL/GenBank/DDBJ whole genome shotgun (WGS) entry which is preliminary data.</text>
</comment>
<protein>
    <submittedName>
        <fullName evidence="1">Uncharacterized protein</fullName>
    </submittedName>
</protein>
<reference evidence="1 2" key="1">
    <citation type="submission" date="2024-05" db="EMBL/GenBank/DDBJ databases">
        <title>Genome sequencing and assembly of Indian major carp, Cirrhinus mrigala (Hamilton, 1822).</title>
        <authorList>
            <person name="Mohindra V."/>
            <person name="Chowdhury L.M."/>
            <person name="Lal K."/>
            <person name="Jena J.K."/>
        </authorList>
    </citation>
    <scope>NUCLEOTIDE SEQUENCE [LARGE SCALE GENOMIC DNA]</scope>
    <source>
        <strain evidence="1">CM1030</strain>
        <tissue evidence="1">Blood</tissue>
    </source>
</reference>
<accession>A0ABD0MER3</accession>
<proteinExistence type="predicted"/>
<dbReference type="EMBL" id="JAMKFB020000831">
    <property type="protein sequence ID" value="KAL0147156.1"/>
    <property type="molecule type" value="Genomic_DNA"/>
</dbReference>
<name>A0ABD0MER3_CIRMR</name>
<evidence type="ECO:0000313" key="2">
    <source>
        <dbReference type="Proteomes" id="UP001529510"/>
    </source>
</evidence>
<dbReference type="AlphaFoldDB" id="A0ABD0MER3"/>
<dbReference type="Proteomes" id="UP001529510">
    <property type="component" value="Unassembled WGS sequence"/>
</dbReference>
<organism evidence="1 2">
    <name type="scientific">Cirrhinus mrigala</name>
    <name type="common">Mrigala</name>
    <dbReference type="NCBI Taxonomy" id="683832"/>
    <lineage>
        <taxon>Eukaryota</taxon>
        <taxon>Metazoa</taxon>
        <taxon>Chordata</taxon>
        <taxon>Craniata</taxon>
        <taxon>Vertebrata</taxon>
        <taxon>Euteleostomi</taxon>
        <taxon>Actinopterygii</taxon>
        <taxon>Neopterygii</taxon>
        <taxon>Teleostei</taxon>
        <taxon>Ostariophysi</taxon>
        <taxon>Cypriniformes</taxon>
        <taxon>Cyprinidae</taxon>
        <taxon>Labeoninae</taxon>
        <taxon>Labeonini</taxon>
        <taxon>Cirrhinus</taxon>
    </lineage>
</organism>
<keyword evidence="2" id="KW-1185">Reference proteome</keyword>
<sequence>SSGVVFRIFTCGSVNKAVCSALTLRILGFALAHRLTVSTSGSATVGRPPGVFSPSFTMAPPSIGSTVDHHHDCGLGLA</sequence>
<gene>
    <name evidence="1" type="ORF">M9458_057680</name>
</gene>